<dbReference type="CDD" id="cd14948">
    <property type="entry name" value="BACON"/>
    <property type="match status" value="1"/>
</dbReference>
<feature type="domain" description="BACON" evidence="2">
    <location>
        <begin position="30"/>
        <end position="112"/>
    </location>
</feature>
<dbReference type="GeneID" id="69587635"/>
<reference evidence="4" key="2">
    <citation type="submission" date="2022-08" db="EMBL/GenBank/DDBJ databases">
        <title>Genome Sequencing of Bacteroides fragilis Group Isolates with Nanopore Technology.</title>
        <authorList>
            <person name="Tisza M.J."/>
            <person name="Smith D."/>
            <person name="Dekker J.P."/>
        </authorList>
    </citation>
    <scope>NUCLEOTIDE SEQUENCE</scope>
    <source>
        <strain evidence="4">BFG-527</strain>
    </source>
</reference>
<proteinExistence type="predicted"/>
<dbReference type="InterPro" id="IPR024361">
    <property type="entry name" value="BACON"/>
</dbReference>
<evidence type="ECO:0000313" key="5">
    <source>
        <dbReference type="Proteomes" id="UP000095606"/>
    </source>
</evidence>
<dbReference type="PROSITE" id="PS51257">
    <property type="entry name" value="PROKAR_LIPOPROTEIN"/>
    <property type="match status" value="1"/>
</dbReference>
<dbReference type="EMBL" id="CP103141">
    <property type="protein sequence ID" value="UVQ75303.1"/>
    <property type="molecule type" value="Genomic_DNA"/>
</dbReference>
<name>A0A174MHV9_9BACE</name>
<evidence type="ECO:0000259" key="2">
    <source>
        <dbReference type="Pfam" id="PF19190"/>
    </source>
</evidence>
<evidence type="ECO:0000313" key="3">
    <source>
        <dbReference type="EMBL" id="CUP33780.1"/>
    </source>
</evidence>
<evidence type="ECO:0000259" key="1">
    <source>
        <dbReference type="Pfam" id="PF13004"/>
    </source>
</evidence>
<dbReference type="Proteomes" id="UP000095606">
    <property type="component" value="Unassembled WGS sequence"/>
</dbReference>
<accession>A0A3E5GCU4</accession>
<gene>
    <name evidence="3" type="ORF">ERS852461_02362</name>
    <name evidence="4" type="ORF">NXY30_02460</name>
</gene>
<dbReference type="RefSeq" id="WP_055269556.1">
    <property type="nucleotide sequence ID" value="NZ_CABMFH010000010.1"/>
</dbReference>
<dbReference type="Proteomes" id="UP001060104">
    <property type="component" value="Chromosome"/>
</dbReference>
<dbReference type="AlphaFoldDB" id="A0A174MHV9"/>
<dbReference type="Pfam" id="PF13004">
    <property type="entry name" value="BACON"/>
    <property type="match status" value="1"/>
</dbReference>
<evidence type="ECO:0000313" key="4">
    <source>
        <dbReference type="EMBL" id="UVQ75303.1"/>
    </source>
</evidence>
<dbReference type="InterPro" id="IPR013783">
    <property type="entry name" value="Ig-like_fold"/>
</dbReference>
<evidence type="ECO:0000313" key="6">
    <source>
        <dbReference type="Proteomes" id="UP001060104"/>
    </source>
</evidence>
<dbReference type="Gene3D" id="2.60.40.10">
    <property type="entry name" value="Immunoglobulins"/>
    <property type="match status" value="2"/>
</dbReference>
<accession>A0A174MHV9</accession>
<keyword evidence="6" id="KW-1185">Reference proteome</keyword>
<protein>
    <submittedName>
        <fullName evidence="4">BACON domain-containing protein</fullName>
    </submittedName>
    <submittedName>
        <fullName evidence="3">Bacteroidetes-Associated Carbohydrate-binding Often N-terminal</fullName>
    </submittedName>
</protein>
<dbReference type="EMBL" id="CZAE01000010">
    <property type="protein sequence ID" value="CUP33780.1"/>
    <property type="molecule type" value="Genomic_DNA"/>
</dbReference>
<organism evidence="3 5">
    <name type="scientific">Bacteroides faecis</name>
    <dbReference type="NCBI Taxonomy" id="674529"/>
    <lineage>
        <taxon>Bacteria</taxon>
        <taxon>Pseudomonadati</taxon>
        <taxon>Bacteroidota</taxon>
        <taxon>Bacteroidia</taxon>
        <taxon>Bacteroidales</taxon>
        <taxon>Bacteroidaceae</taxon>
        <taxon>Bacteroides</taxon>
    </lineage>
</organism>
<feature type="domain" description="BACON" evidence="1">
    <location>
        <begin position="143"/>
        <end position="202"/>
    </location>
</feature>
<sequence>MKRNYLLTFILALVIASCGGSDDDEAETRLAVSSNVFTLSSDGDSQVLKIQSNVSWLITGASGWLSLSSSSGKGNASVVLTAQENKDIDERKCTLMVQSERGEISEPVSVVQQGVSVSLSVDVKEINLVEAGKEQAFNITCNTAWSISGVPEWLTVSSTNGVGNASIKVSANSFNNSPADRDVTLNISSSGVSSQSVKIIQKAGLAAGSNVTAQTVVVLSNCFATDFEYGNNVTYFYAVVFEASFIERYTDEEIIDVMKTDENRCTPNDNYVISFYGLEPQTKHVLFLLGFNKDGERGELIRKEITTKSGKNQPMAYVDNVTYDAKTNKWCWETTIGAYSTKYYQWVLEYNPAFYGSGKDAFVAWTFSKKIKEGVFTPILQSSSWTYTGTAGVTQFQTVTWGVGQDGELGGTIENTCWILNSNGVKNVNESNRNTAKGIAHIGMIVNENTLFKGATITRIR</sequence>
<reference evidence="3 5" key="1">
    <citation type="submission" date="2015-09" db="EMBL/GenBank/DDBJ databases">
        <authorList>
            <consortium name="Pathogen Informatics"/>
        </authorList>
    </citation>
    <scope>NUCLEOTIDE SEQUENCE [LARGE SCALE GENOMIC DNA]</scope>
    <source>
        <strain evidence="3 5">2789STDY5834846</strain>
    </source>
</reference>
<dbReference type="Pfam" id="PF19190">
    <property type="entry name" value="BACON_2"/>
    <property type="match status" value="1"/>
</dbReference>